<keyword evidence="4" id="KW-1185">Reference proteome</keyword>
<dbReference type="Pfam" id="PF03372">
    <property type="entry name" value="Exo_endo_phos"/>
    <property type="match status" value="1"/>
</dbReference>
<dbReference type="InterPro" id="IPR036691">
    <property type="entry name" value="Endo/exonu/phosph_ase_sf"/>
</dbReference>
<organism evidence="3 4">
    <name type="scientific">Pseudomonas farsensis</name>
    <dbReference type="NCBI Taxonomy" id="2745492"/>
    <lineage>
        <taxon>Bacteria</taxon>
        <taxon>Pseudomonadati</taxon>
        <taxon>Pseudomonadota</taxon>
        <taxon>Gammaproteobacteria</taxon>
        <taxon>Pseudomonadales</taxon>
        <taxon>Pseudomonadaceae</taxon>
        <taxon>Pseudomonas</taxon>
    </lineage>
</organism>
<dbReference type="SUPFAM" id="SSF56219">
    <property type="entry name" value="DNase I-like"/>
    <property type="match status" value="1"/>
</dbReference>
<reference evidence="3 4" key="1">
    <citation type="submission" date="2024-02" db="EMBL/GenBank/DDBJ databases">
        <title>Identification of pathogenicity and growth-promoting function of Pseudomonas putida variant.</title>
        <authorList>
            <person name="Sun J."/>
        </authorList>
    </citation>
    <scope>NUCLEOTIDE SEQUENCE [LARGE SCALE GENOMIC DNA]</scope>
    <source>
        <strain evidence="3 4">A03</strain>
    </source>
</reference>
<keyword evidence="3" id="KW-0540">Nuclease</keyword>
<dbReference type="Proteomes" id="UP001380290">
    <property type="component" value="Unassembled WGS sequence"/>
</dbReference>
<feature type="chain" id="PRO_5046237902" evidence="1">
    <location>
        <begin position="23"/>
        <end position="331"/>
    </location>
</feature>
<accession>A0ABU8QMB3</accession>
<dbReference type="InterPro" id="IPR005135">
    <property type="entry name" value="Endo/exonuclease/phosphatase"/>
</dbReference>
<dbReference type="Gene3D" id="3.60.10.10">
    <property type="entry name" value="Endonuclease/exonuclease/phosphatase"/>
    <property type="match status" value="1"/>
</dbReference>
<name>A0ABU8QMB3_9PSED</name>
<evidence type="ECO:0000313" key="4">
    <source>
        <dbReference type="Proteomes" id="UP001380290"/>
    </source>
</evidence>
<dbReference type="GO" id="GO:0004519">
    <property type="term" value="F:endonuclease activity"/>
    <property type="evidence" value="ECO:0007669"/>
    <property type="project" value="UniProtKB-KW"/>
</dbReference>
<dbReference type="RefSeq" id="WP_339597946.1">
    <property type="nucleotide sequence ID" value="NZ_JBBHLC010000001.1"/>
</dbReference>
<evidence type="ECO:0000313" key="3">
    <source>
        <dbReference type="EMBL" id="MEJ5861779.1"/>
    </source>
</evidence>
<feature type="signal peptide" evidence="1">
    <location>
        <begin position="1"/>
        <end position="22"/>
    </location>
</feature>
<keyword evidence="3" id="KW-0255">Endonuclease</keyword>
<gene>
    <name evidence="3" type="ORF">V7S98_00875</name>
</gene>
<evidence type="ECO:0000259" key="2">
    <source>
        <dbReference type="Pfam" id="PF03372"/>
    </source>
</evidence>
<feature type="domain" description="Endonuclease/exonuclease/phosphatase" evidence="2">
    <location>
        <begin position="32"/>
        <end position="317"/>
    </location>
</feature>
<comment type="caution">
    <text evidence="3">The sequence shown here is derived from an EMBL/GenBank/DDBJ whole genome shotgun (WGS) entry which is preliminary data.</text>
</comment>
<keyword evidence="3" id="KW-0378">Hydrolase</keyword>
<dbReference type="EMBL" id="JBBHLC010000001">
    <property type="protein sequence ID" value="MEJ5861779.1"/>
    <property type="molecule type" value="Genomic_DNA"/>
</dbReference>
<evidence type="ECO:0000256" key="1">
    <source>
        <dbReference type="SAM" id="SignalP"/>
    </source>
</evidence>
<keyword evidence="1" id="KW-0732">Signal</keyword>
<protein>
    <submittedName>
        <fullName evidence="3">Endonuclease/exonuclease/phosphatase family protein</fullName>
    </submittedName>
</protein>
<proteinExistence type="predicted"/>
<sequence>MKETLMLASALLLALQQTPAMADSCGVQLNIGSWNIEWLGSPVRNKIGKQTPADIASYIEASNVDVLGLQEISANRRMDGKANNLQLDKAFALLNGRGADWQYRLFKKHPQASSPNAQWTGLAWDNNKVQITGGPWNVAGVDEQRRAELLGADSRKVALNRTPYAVKLSAGEGRSDFLFVPLHLKANNGKGASEAQRELEVHLILKGLEPVIAHEGEKDLIMMGDTNMLSTGEPGIKLLQAYGMKDCNSSDVGTWLTTEERFSDAPFDRFFVMRDQPETQSTCNADSQGSMAFNVMTPGDWEPGMDAKTFRERLSDHQMIRTSLCIGADDD</sequence>